<dbReference type="InterPro" id="IPR043405">
    <property type="entry name" value="Chondromodulin/Tenomodulin"/>
</dbReference>
<evidence type="ECO:0000256" key="8">
    <source>
        <dbReference type="SAM" id="MobiDB-lite"/>
    </source>
</evidence>
<proteinExistence type="inferred from homology"/>
<dbReference type="EMBL" id="JANPWB010000003">
    <property type="protein sequence ID" value="KAJ1198938.1"/>
    <property type="molecule type" value="Genomic_DNA"/>
</dbReference>
<name>A0AAV7VFC4_PLEWA</name>
<evidence type="ECO:0000313" key="11">
    <source>
        <dbReference type="EMBL" id="KAJ1198938.1"/>
    </source>
</evidence>
<dbReference type="PROSITE" id="PS50869">
    <property type="entry name" value="BRICHOS"/>
    <property type="match status" value="1"/>
</dbReference>
<comment type="caution">
    <text evidence="11">The sequence shown here is derived from an EMBL/GenBank/DDBJ whole genome shotgun (WGS) entry which is preliminary data.</text>
</comment>
<keyword evidence="6" id="KW-1015">Disulfide bond</keyword>
<dbReference type="Pfam" id="PF04089">
    <property type="entry name" value="BRICHOS"/>
    <property type="match status" value="1"/>
</dbReference>
<comment type="subcellular location">
    <subcellularLocation>
        <location evidence="1">Membrane</location>
        <topology evidence="1">Single-pass membrane protein</topology>
    </subcellularLocation>
</comment>
<evidence type="ECO:0000256" key="3">
    <source>
        <dbReference type="ARBA" id="ARBA00022692"/>
    </source>
</evidence>
<evidence type="ECO:0000256" key="6">
    <source>
        <dbReference type="ARBA" id="ARBA00023157"/>
    </source>
</evidence>
<reference evidence="11" key="1">
    <citation type="journal article" date="2022" name="bioRxiv">
        <title>Sequencing and chromosome-scale assembly of the giantPleurodeles waltlgenome.</title>
        <authorList>
            <person name="Brown T."/>
            <person name="Elewa A."/>
            <person name="Iarovenko S."/>
            <person name="Subramanian E."/>
            <person name="Araus A.J."/>
            <person name="Petzold A."/>
            <person name="Susuki M."/>
            <person name="Suzuki K.-i.T."/>
            <person name="Hayashi T."/>
            <person name="Toyoda A."/>
            <person name="Oliveira C."/>
            <person name="Osipova E."/>
            <person name="Leigh N.D."/>
            <person name="Simon A."/>
            <person name="Yun M.H."/>
        </authorList>
    </citation>
    <scope>NUCLEOTIDE SEQUENCE</scope>
    <source>
        <strain evidence="11">20211129_DDA</strain>
        <tissue evidence="11">Liver</tissue>
    </source>
</reference>
<dbReference type="InterPro" id="IPR007084">
    <property type="entry name" value="BRICHOS_dom"/>
</dbReference>
<evidence type="ECO:0000313" key="12">
    <source>
        <dbReference type="Proteomes" id="UP001066276"/>
    </source>
</evidence>
<dbReference type="PANTHER" id="PTHR14064">
    <property type="entry name" value="CHONDROMODULIN-RELATED"/>
    <property type="match status" value="1"/>
</dbReference>
<sequence length="320" mass="37110">MDKNSQTANEHIVFQDAESSKAKKKNARRYTIVTLSVCLLLALSLLLCFGTKHFWKPAPEKIYDAEYKILSQGDKKATVLMEIDPKNRTETFWTSNGTGADEMIEIHDFKSGLTGIFMVELQKCFIRTQIKDIPEVQNTDNLQLEEGDEITETYIDQSMVWIPMEKPIEDKEFLRNSKIFDICKNVPVHWIHPTFPSVAEFMDFEEGPEIADHIPLKDNTHHEVHSQDQVKSGSKRHGRSLTEEDLPVNDYREVGLELDHMLDNRGFCCIHCRRGQRYCQRVCEPLLGFYPYPYCYGGGRVICRIIMPCNWWIARMLGRV</sequence>
<keyword evidence="12" id="KW-1185">Reference proteome</keyword>
<evidence type="ECO:0000256" key="5">
    <source>
        <dbReference type="ARBA" id="ARBA00023136"/>
    </source>
</evidence>
<evidence type="ECO:0000256" key="2">
    <source>
        <dbReference type="ARBA" id="ARBA00009898"/>
    </source>
</evidence>
<feature type="transmembrane region" description="Helical" evidence="9">
    <location>
        <begin position="30"/>
        <end position="55"/>
    </location>
</feature>
<feature type="compositionally biased region" description="Basic and acidic residues" evidence="8">
    <location>
        <begin position="218"/>
        <end position="228"/>
    </location>
</feature>
<dbReference type="PANTHER" id="PTHR14064:SF3">
    <property type="entry name" value="TENOMODULIN"/>
    <property type="match status" value="1"/>
</dbReference>
<dbReference type="GO" id="GO:0001937">
    <property type="term" value="P:negative regulation of endothelial cell proliferation"/>
    <property type="evidence" value="ECO:0007669"/>
    <property type="project" value="TreeGrafter"/>
</dbReference>
<evidence type="ECO:0000256" key="9">
    <source>
        <dbReference type="SAM" id="Phobius"/>
    </source>
</evidence>
<feature type="region of interest" description="Disordered" evidence="8">
    <location>
        <begin position="218"/>
        <end position="240"/>
    </location>
</feature>
<keyword evidence="3 9" id="KW-0812">Transmembrane</keyword>
<feature type="domain" description="BRICHOS" evidence="10">
    <location>
        <begin position="97"/>
        <end position="191"/>
    </location>
</feature>
<keyword evidence="5 9" id="KW-0472">Membrane</keyword>
<keyword evidence="7" id="KW-0325">Glycoprotein</keyword>
<evidence type="ECO:0000256" key="7">
    <source>
        <dbReference type="ARBA" id="ARBA00023180"/>
    </source>
</evidence>
<dbReference type="GO" id="GO:0016525">
    <property type="term" value="P:negative regulation of angiogenesis"/>
    <property type="evidence" value="ECO:0007669"/>
    <property type="project" value="TreeGrafter"/>
</dbReference>
<evidence type="ECO:0000256" key="1">
    <source>
        <dbReference type="ARBA" id="ARBA00004167"/>
    </source>
</evidence>
<keyword evidence="4 9" id="KW-1133">Transmembrane helix</keyword>
<dbReference type="GO" id="GO:0016020">
    <property type="term" value="C:membrane"/>
    <property type="evidence" value="ECO:0007669"/>
    <property type="project" value="UniProtKB-SubCell"/>
</dbReference>
<gene>
    <name evidence="11" type="ORF">NDU88_002776</name>
</gene>
<organism evidence="11 12">
    <name type="scientific">Pleurodeles waltl</name>
    <name type="common">Iberian ribbed newt</name>
    <dbReference type="NCBI Taxonomy" id="8319"/>
    <lineage>
        <taxon>Eukaryota</taxon>
        <taxon>Metazoa</taxon>
        <taxon>Chordata</taxon>
        <taxon>Craniata</taxon>
        <taxon>Vertebrata</taxon>
        <taxon>Euteleostomi</taxon>
        <taxon>Amphibia</taxon>
        <taxon>Batrachia</taxon>
        <taxon>Caudata</taxon>
        <taxon>Salamandroidea</taxon>
        <taxon>Salamandridae</taxon>
        <taxon>Pleurodelinae</taxon>
        <taxon>Pleurodeles</taxon>
    </lineage>
</organism>
<dbReference type="SMART" id="SM01039">
    <property type="entry name" value="BRICHOS"/>
    <property type="match status" value="1"/>
</dbReference>
<accession>A0AAV7VFC4</accession>
<dbReference type="AlphaFoldDB" id="A0AAV7VFC4"/>
<comment type="similarity">
    <text evidence="2">Belongs to the chondromodulin-1 family.</text>
</comment>
<protein>
    <recommendedName>
        <fullName evidence="10">BRICHOS domain-containing protein</fullName>
    </recommendedName>
</protein>
<evidence type="ECO:0000256" key="4">
    <source>
        <dbReference type="ARBA" id="ARBA00022989"/>
    </source>
</evidence>
<evidence type="ECO:0000259" key="10">
    <source>
        <dbReference type="PROSITE" id="PS50869"/>
    </source>
</evidence>
<dbReference type="Proteomes" id="UP001066276">
    <property type="component" value="Chromosome 2_1"/>
</dbReference>
<dbReference type="Gene3D" id="3.30.390.150">
    <property type="match status" value="1"/>
</dbReference>